<keyword evidence="4" id="KW-1185">Reference proteome</keyword>
<organism evidence="3 4">
    <name type="scientific">Jeotgalicoccus meleagridis</name>
    <dbReference type="NCBI Taxonomy" id="2759181"/>
    <lineage>
        <taxon>Bacteria</taxon>
        <taxon>Bacillati</taxon>
        <taxon>Bacillota</taxon>
        <taxon>Bacilli</taxon>
        <taxon>Bacillales</taxon>
        <taxon>Staphylococcaceae</taxon>
        <taxon>Jeotgalicoccus</taxon>
    </lineage>
</organism>
<dbReference type="Gene3D" id="1.10.10.10">
    <property type="entry name" value="Winged helix-like DNA-binding domain superfamily/Winged helix DNA-binding domain"/>
    <property type="match status" value="4"/>
</dbReference>
<proteinExistence type="predicted"/>
<feature type="domain" description="Putative host cell surface-exposed lipoprotein Ltp-like HTH region" evidence="2">
    <location>
        <begin position="146"/>
        <end position="186"/>
    </location>
</feature>
<evidence type="ECO:0000313" key="4">
    <source>
        <dbReference type="Proteomes" id="UP000589351"/>
    </source>
</evidence>
<reference evidence="3 4" key="1">
    <citation type="submission" date="2020-07" db="EMBL/GenBank/DDBJ databases">
        <authorList>
            <person name="Criscuolo A."/>
        </authorList>
    </citation>
    <scope>NUCLEOTIDE SEQUENCE [LARGE SCALE GENOMIC DNA]</scope>
    <source>
        <strain evidence="3">CIP111649</strain>
    </source>
</reference>
<feature type="compositionally biased region" description="Polar residues" evidence="1">
    <location>
        <begin position="195"/>
        <end position="206"/>
    </location>
</feature>
<feature type="compositionally biased region" description="Acidic residues" evidence="1">
    <location>
        <begin position="59"/>
        <end position="73"/>
    </location>
</feature>
<dbReference type="Proteomes" id="UP000589351">
    <property type="component" value="Unassembled WGS sequence"/>
</dbReference>
<gene>
    <name evidence="3" type="ORF">JEODO184_00425</name>
</gene>
<evidence type="ECO:0000313" key="3">
    <source>
        <dbReference type="EMBL" id="CAD2071821.1"/>
    </source>
</evidence>
<comment type="caution">
    <text evidence="3">The sequence shown here is derived from an EMBL/GenBank/DDBJ whole genome shotgun (WGS) entry which is preliminary data.</text>
</comment>
<protein>
    <recommendedName>
        <fullName evidence="2">Putative host cell surface-exposed lipoprotein Ltp-like HTH region domain-containing protein</fullName>
    </recommendedName>
</protein>
<dbReference type="AlphaFoldDB" id="A0A6V7R399"/>
<feature type="region of interest" description="Disordered" evidence="1">
    <location>
        <begin position="40"/>
        <end position="98"/>
    </location>
</feature>
<feature type="domain" description="Putative host cell surface-exposed lipoprotein Ltp-like HTH region" evidence="2">
    <location>
        <begin position="108"/>
        <end position="142"/>
    </location>
</feature>
<feature type="domain" description="Putative host cell surface-exposed lipoprotein Ltp-like HTH region" evidence="2">
    <location>
        <begin position="207"/>
        <end position="249"/>
    </location>
</feature>
<evidence type="ECO:0000259" key="2">
    <source>
        <dbReference type="Pfam" id="PF07553"/>
    </source>
</evidence>
<feature type="domain" description="Putative host cell surface-exposed lipoprotein Ltp-like HTH region" evidence="2">
    <location>
        <begin position="252"/>
        <end position="295"/>
    </location>
</feature>
<accession>A0A6V7R399</accession>
<dbReference type="Pfam" id="PF07553">
    <property type="entry name" value="Lipoprotein_Ltp"/>
    <property type="match status" value="4"/>
</dbReference>
<dbReference type="EMBL" id="CAJEWD010000003">
    <property type="protein sequence ID" value="CAD2071821.1"/>
    <property type="molecule type" value="Genomic_DNA"/>
</dbReference>
<evidence type="ECO:0000256" key="1">
    <source>
        <dbReference type="SAM" id="MobiDB-lite"/>
    </source>
</evidence>
<dbReference type="InterPro" id="IPR036388">
    <property type="entry name" value="WH-like_DNA-bd_sf"/>
</dbReference>
<feature type="region of interest" description="Disordered" evidence="1">
    <location>
        <begin position="186"/>
        <end position="206"/>
    </location>
</feature>
<dbReference type="InterPro" id="IPR011434">
    <property type="entry name" value="Ltp-like_HTH"/>
</dbReference>
<sequence>MSKEKVKKPFYKRLWFLVPTLFIGIILLSNLIGGVDEDLEEEPEANISNDSKSKTTADTEPDTDLDNEEESSLSDDLTTEVSADEKTEDITEEKEVEVDNSSEVDFIAETYITTMPFSKSGLIDQLEFEGYSTEEATNVVEKLDVDWMEQAKLKAQDYLETMPFSKDGLIEQLVFEGFSEEEANYGATQVEDAENSNSSKTGETMSQANAVKQAESYLKSMPFSKSGLVDQLVFEGYPAEDASYAVDQIEVDWKEQAKLKAIDYLDTMPFSRVELIDQLVFEGFSVEEATYGVDQTDL</sequence>
<dbReference type="RefSeq" id="WP_185124967.1">
    <property type="nucleotide sequence ID" value="NZ_CAJEWD010000003.1"/>
</dbReference>
<name>A0A6V7R399_9STAP</name>